<name>A0ABV6UCK8_9ACTN</name>
<organism evidence="3 4">
    <name type="scientific">Sphaerimonospora cavernae</name>
    <dbReference type="NCBI Taxonomy" id="1740611"/>
    <lineage>
        <taxon>Bacteria</taxon>
        <taxon>Bacillati</taxon>
        <taxon>Actinomycetota</taxon>
        <taxon>Actinomycetes</taxon>
        <taxon>Streptosporangiales</taxon>
        <taxon>Streptosporangiaceae</taxon>
        <taxon>Sphaerimonospora</taxon>
    </lineage>
</organism>
<reference evidence="3 4" key="1">
    <citation type="submission" date="2024-09" db="EMBL/GenBank/DDBJ databases">
        <authorList>
            <person name="Sun Q."/>
            <person name="Mori K."/>
        </authorList>
    </citation>
    <scope>NUCLEOTIDE SEQUENCE [LARGE SCALE GENOMIC DNA]</scope>
    <source>
        <strain evidence="3 4">TBRC 1851</strain>
    </source>
</reference>
<feature type="transmembrane region" description="Helical" evidence="2">
    <location>
        <begin position="373"/>
        <end position="397"/>
    </location>
</feature>
<feature type="region of interest" description="Disordered" evidence="1">
    <location>
        <begin position="648"/>
        <end position="686"/>
    </location>
</feature>
<keyword evidence="2" id="KW-0472">Membrane</keyword>
<feature type="transmembrane region" description="Helical" evidence="2">
    <location>
        <begin position="851"/>
        <end position="875"/>
    </location>
</feature>
<feature type="transmembrane region" description="Helical" evidence="2">
    <location>
        <begin position="417"/>
        <end position="438"/>
    </location>
</feature>
<dbReference type="RefSeq" id="WP_394303870.1">
    <property type="nucleotide sequence ID" value="NZ_JBHMQT010000059.1"/>
</dbReference>
<dbReference type="InterPro" id="IPR050250">
    <property type="entry name" value="Macrolide_Exporter_MacB"/>
</dbReference>
<evidence type="ECO:0000313" key="3">
    <source>
        <dbReference type="EMBL" id="MFC0865864.1"/>
    </source>
</evidence>
<proteinExistence type="predicted"/>
<dbReference type="PANTHER" id="PTHR30572:SF4">
    <property type="entry name" value="ABC TRANSPORTER PERMEASE YTRF"/>
    <property type="match status" value="1"/>
</dbReference>
<evidence type="ECO:0008006" key="5">
    <source>
        <dbReference type="Google" id="ProtNLM"/>
    </source>
</evidence>
<dbReference type="Proteomes" id="UP001589870">
    <property type="component" value="Unassembled WGS sequence"/>
</dbReference>
<feature type="transmembrane region" description="Helical" evidence="2">
    <location>
        <begin position="901"/>
        <end position="921"/>
    </location>
</feature>
<evidence type="ECO:0000313" key="4">
    <source>
        <dbReference type="Proteomes" id="UP001589870"/>
    </source>
</evidence>
<feature type="compositionally biased region" description="Low complexity" evidence="1">
    <location>
        <begin position="672"/>
        <end position="682"/>
    </location>
</feature>
<keyword evidence="2" id="KW-0812">Transmembrane</keyword>
<dbReference type="PANTHER" id="PTHR30572">
    <property type="entry name" value="MEMBRANE COMPONENT OF TRANSPORTER-RELATED"/>
    <property type="match status" value="1"/>
</dbReference>
<dbReference type="EMBL" id="JBHMQT010000059">
    <property type="protein sequence ID" value="MFC0865864.1"/>
    <property type="molecule type" value="Genomic_DNA"/>
</dbReference>
<feature type="transmembrane region" description="Helical" evidence="2">
    <location>
        <begin position="497"/>
        <end position="517"/>
    </location>
</feature>
<accession>A0ABV6UCK8</accession>
<gene>
    <name evidence="3" type="ORF">ACFHYQ_26550</name>
</gene>
<comment type="caution">
    <text evidence="3">The sequence shown here is derived from an EMBL/GenBank/DDBJ whole genome shotgun (WGS) entry which is preliminary data.</text>
</comment>
<keyword evidence="2" id="KW-1133">Transmembrane helix</keyword>
<keyword evidence="4" id="KW-1185">Reference proteome</keyword>
<protein>
    <recommendedName>
        <fullName evidence="5">ABC transport system permease protein</fullName>
    </recommendedName>
</protein>
<feature type="transmembrane region" description="Helical" evidence="2">
    <location>
        <begin position="328"/>
        <end position="352"/>
    </location>
</feature>
<feature type="compositionally biased region" description="Pro residues" evidence="1">
    <location>
        <begin position="653"/>
        <end position="671"/>
    </location>
</feature>
<sequence>MNPLLLLRVHRGAAAVLALLALSASLLVAGLPRWFEAASDRAARSALGEIGADATDLTVVMRPNRPGHYLTDENGFRERDREWRAMLPPSLAQIVDTGPRADSRFVAKTLGTPVTVRLGAKPRSGQYVNVGWVPDADRRVRYVRGSPPGPPNPAASVPGHPELRDARRLDIALARSAAEKMDIQVGTTLVLGNSQPLLGRVTGLFEPIAPTVPDDRFWQHNRDIAEVTTRAVPGADRDELSITALTHEGSLRQLILGGRDLVYGWVITVDRSAVTARNAASVVEGMADYRRALSGPAHRADASAQLLLDTALDRVLAEFLTRLATARALMFLILGGLVAVAGGVIALAVQLLTERMRDALSLARARGASLGQVVAAGTGAVALAAVPAVMAGYGLSYPLSASLLSGPVTPVTPVVHAVPPLLAVAAVGFAAARLAVAHRTPLPGRRDDVVGRRRSPRRTALEVLVVVLALAGTYLLRTRGLTTDLAPGGAAREADPFLMLVPVMLTVAAALVTLRCYPYPLRLFVRFAARARGAVPFVGLTLAARARSVSALPVLILLPALAVSVYGAVASGTLEATQRLAAWQTTGADARVERAAELPADVIEKIRQVPGVREVLPAQKGTAQVGYGGRNATVVALDLDAYRRVAAGSPLKVPGPPPDPPSTAPSTPPPAATSTAPSTPAAQNGSAQEIPALVSPDLAHLTTFEIGWHVRMKLVNRGVITGGLPGLTRVTNNLIVVPYDAATRAGARSHATMLLIRGAGNGGDDIDGGRLRAAVGDLPDIMVVTFEETLRKIAAAPLAATIKDGFRIVTVALAGYALLTVVIALVVGAADRARALSYLRTLGLSHRQAATLTVLEIAPLIVLTAGAGLAVGLALPAALGPGVDLGVYAGDLAVRAYELDLAAPALLAAGLAVVAVAGAFLHAVTGRRRSLGSVLRVGE</sequence>
<evidence type="ECO:0000256" key="2">
    <source>
        <dbReference type="SAM" id="Phobius"/>
    </source>
</evidence>
<feature type="transmembrane region" description="Helical" evidence="2">
    <location>
        <begin position="459"/>
        <end position="477"/>
    </location>
</feature>
<evidence type="ECO:0000256" key="1">
    <source>
        <dbReference type="SAM" id="MobiDB-lite"/>
    </source>
</evidence>
<feature type="transmembrane region" description="Helical" evidence="2">
    <location>
        <begin position="549"/>
        <end position="569"/>
    </location>
</feature>
<feature type="transmembrane region" description="Helical" evidence="2">
    <location>
        <begin position="808"/>
        <end position="830"/>
    </location>
</feature>